<sequence>MSTVKPTRYEYTRLLEVPESGRVNVYGVVRSVTQSSFGGLDIEIEDEDSWISVRVSKQSERFFKALKPNHVLRLHRAEVGSYRNQQALVVELGSYGCHSVAWTGASDKPTLSTSKTHTFTDQDLKRLTELRKWIEDKHASEEAENPTAEAAASTSSCDVRPERSSCREDAVLPNKQ</sequence>
<feature type="domain" description="Telomeric single stranded DNA binding POT1/Cdc13" evidence="2">
    <location>
        <begin position="11"/>
        <end position="135"/>
    </location>
</feature>
<name>A0A183G2L2_HELPZ</name>
<evidence type="ECO:0000313" key="5">
    <source>
        <dbReference type="WBParaSite" id="HPBE_0001555201-mRNA-1"/>
    </source>
</evidence>
<dbReference type="InterPro" id="IPR011564">
    <property type="entry name" value="Telomer_end-bd_POT1/Cdc13"/>
</dbReference>
<dbReference type="GO" id="GO:0000781">
    <property type="term" value="C:chromosome, telomeric region"/>
    <property type="evidence" value="ECO:0007669"/>
    <property type="project" value="InterPro"/>
</dbReference>
<feature type="compositionally biased region" description="Basic and acidic residues" evidence="1">
    <location>
        <begin position="159"/>
        <end position="170"/>
    </location>
</feature>
<evidence type="ECO:0000256" key="1">
    <source>
        <dbReference type="SAM" id="MobiDB-lite"/>
    </source>
</evidence>
<proteinExistence type="predicted"/>
<keyword evidence="4" id="KW-1185">Reference proteome</keyword>
<dbReference type="GO" id="GO:0000723">
    <property type="term" value="P:telomere maintenance"/>
    <property type="evidence" value="ECO:0007669"/>
    <property type="project" value="InterPro"/>
</dbReference>
<evidence type="ECO:0000313" key="3">
    <source>
        <dbReference type="EMBL" id="VDP03148.1"/>
    </source>
</evidence>
<dbReference type="Pfam" id="PF02765">
    <property type="entry name" value="POT1"/>
    <property type="match status" value="1"/>
</dbReference>
<dbReference type="Proteomes" id="UP000050761">
    <property type="component" value="Unassembled WGS sequence"/>
</dbReference>
<reference evidence="5" key="2">
    <citation type="submission" date="2019-09" db="UniProtKB">
        <authorList>
            <consortium name="WormBaseParasite"/>
        </authorList>
    </citation>
    <scope>IDENTIFICATION</scope>
</reference>
<protein>
    <submittedName>
        <fullName evidence="5">Telo_bind domain-containing protein</fullName>
    </submittedName>
</protein>
<organism evidence="4 5">
    <name type="scientific">Heligmosomoides polygyrus</name>
    <name type="common">Parasitic roundworm</name>
    <dbReference type="NCBI Taxonomy" id="6339"/>
    <lineage>
        <taxon>Eukaryota</taxon>
        <taxon>Metazoa</taxon>
        <taxon>Ecdysozoa</taxon>
        <taxon>Nematoda</taxon>
        <taxon>Chromadorea</taxon>
        <taxon>Rhabditida</taxon>
        <taxon>Rhabditina</taxon>
        <taxon>Rhabditomorpha</taxon>
        <taxon>Strongyloidea</taxon>
        <taxon>Heligmosomidae</taxon>
        <taxon>Heligmosomoides</taxon>
    </lineage>
</organism>
<dbReference type="Gene3D" id="2.40.50.140">
    <property type="entry name" value="Nucleic acid-binding proteins"/>
    <property type="match status" value="1"/>
</dbReference>
<accession>A0A3P8B101</accession>
<dbReference type="InterPro" id="IPR012340">
    <property type="entry name" value="NA-bd_OB-fold"/>
</dbReference>
<dbReference type="EMBL" id="UZAH01028915">
    <property type="protein sequence ID" value="VDP03148.1"/>
    <property type="molecule type" value="Genomic_DNA"/>
</dbReference>
<evidence type="ECO:0000313" key="4">
    <source>
        <dbReference type="Proteomes" id="UP000050761"/>
    </source>
</evidence>
<dbReference type="SMART" id="SM00976">
    <property type="entry name" value="Telo_bind"/>
    <property type="match status" value="1"/>
</dbReference>
<reference evidence="3 4" key="1">
    <citation type="submission" date="2018-11" db="EMBL/GenBank/DDBJ databases">
        <authorList>
            <consortium name="Pathogen Informatics"/>
        </authorList>
    </citation>
    <scope>NUCLEOTIDE SEQUENCE [LARGE SCALE GENOMIC DNA]</scope>
</reference>
<dbReference type="GO" id="GO:0003677">
    <property type="term" value="F:DNA binding"/>
    <property type="evidence" value="ECO:0007669"/>
    <property type="project" value="InterPro"/>
</dbReference>
<feature type="compositionally biased region" description="Low complexity" evidence="1">
    <location>
        <begin position="145"/>
        <end position="156"/>
    </location>
</feature>
<dbReference type="WBParaSite" id="HPBE_0001555201-mRNA-1">
    <property type="protein sequence ID" value="HPBE_0001555201-mRNA-1"/>
    <property type="gene ID" value="HPBE_0001555201"/>
</dbReference>
<evidence type="ECO:0000259" key="2">
    <source>
        <dbReference type="SMART" id="SM00976"/>
    </source>
</evidence>
<feature type="region of interest" description="Disordered" evidence="1">
    <location>
        <begin position="137"/>
        <end position="176"/>
    </location>
</feature>
<dbReference type="OrthoDB" id="5854513at2759"/>
<gene>
    <name evidence="3" type="ORF">HPBE_LOCUS15551</name>
</gene>
<dbReference type="SUPFAM" id="SSF50249">
    <property type="entry name" value="Nucleic acid-binding proteins"/>
    <property type="match status" value="1"/>
</dbReference>
<accession>A0A183G2L2</accession>
<dbReference type="AlphaFoldDB" id="A0A183G2L2"/>